<sequence length="93" mass="10321">MAKNEDLAEVVHRERQLLDPTIRGSGQRVHELLHPDFIEYGASGRTWDRTTVSVALSADPRVSGTGTDFLAVALADNIVLLTYRIRGYGWISP</sequence>
<dbReference type="EMBL" id="JBFSHR010000016">
    <property type="protein sequence ID" value="MEX6429444.1"/>
    <property type="molecule type" value="Genomic_DNA"/>
</dbReference>
<evidence type="ECO:0000313" key="3">
    <source>
        <dbReference type="Proteomes" id="UP001560267"/>
    </source>
</evidence>
<accession>A0ABV3Y2M9</accession>
<feature type="domain" description="DUF4440" evidence="1">
    <location>
        <begin position="12"/>
        <end position="87"/>
    </location>
</feature>
<protein>
    <submittedName>
        <fullName evidence="2">DUF4440 domain-containing protein</fullName>
    </submittedName>
</protein>
<dbReference type="SUPFAM" id="SSF54427">
    <property type="entry name" value="NTF2-like"/>
    <property type="match status" value="1"/>
</dbReference>
<comment type="caution">
    <text evidence="2">The sequence shown here is derived from an EMBL/GenBank/DDBJ whole genome shotgun (WGS) entry which is preliminary data.</text>
</comment>
<dbReference type="Proteomes" id="UP001560267">
    <property type="component" value="Unassembled WGS sequence"/>
</dbReference>
<reference evidence="2 3" key="1">
    <citation type="submission" date="2024-07" db="EMBL/GenBank/DDBJ databases">
        <title>Draft Genome Sequence of Ferrimicrobium acidiphilum Strain YE2023, Isolated from a Pulp of Bioleach Reactor.</title>
        <authorList>
            <person name="Elkina Y.A."/>
            <person name="Bulaeva A.G."/>
            <person name="Beletsky A.V."/>
            <person name="Mardanov A.V."/>
        </authorList>
    </citation>
    <scope>NUCLEOTIDE SEQUENCE [LARGE SCALE GENOMIC DNA]</scope>
    <source>
        <strain evidence="2 3">YE2023</strain>
    </source>
</reference>
<dbReference type="InterPro" id="IPR032710">
    <property type="entry name" value="NTF2-like_dom_sf"/>
</dbReference>
<dbReference type="InterPro" id="IPR027843">
    <property type="entry name" value="DUF4440"/>
</dbReference>
<dbReference type="Pfam" id="PF14534">
    <property type="entry name" value="DUF4440"/>
    <property type="match status" value="1"/>
</dbReference>
<organism evidence="2 3">
    <name type="scientific">Ferrimicrobium acidiphilum</name>
    <dbReference type="NCBI Taxonomy" id="121039"/>
    <lineage>
        <taxon>Bacteria</taxon>
        <taxon>Bacillati</taxon>
        <taxon>Actinomycetota</taxon>
        <taxon>Acidimicrobiia</taxon>
        <taxon>Acidimicrobiales</taxon>
        <taxon>Acidimicrobiaceae</taxon>
        <taxon>Ferrimicrobium</taxon>
    </lineage>
</organism>
<dbReference type="RefSeq" id="WP_298344770.1">
    <property type="nucleotide sequence ID" value="NZ_JBFSHR010000016.1"/>
</dbReference>
<gene>
    <name evidence="2" type="ORF">AB6A68_06265</name>
</gene>
<name>A0ABV3Y2M9_9ACTN</name>
<dbReference type="Gene3D" id="3.10.450.50">
    <property type="match status" value="1"/>
</dbReference>
<proteinExistence type="predicted"/>
<keyword evidence="3" id="KW-1185">Reference proteome</keyword>
<evidence type="ECO:0000313" key="2">
    <source>
        <dbReference type="EMBL" id="MEX6429444.1"/>
    </source>
</evidence>
<evidence type="ECO:0000259" key="1">
    <source>
        <dbReference type="Pfam" id="PF14534"/>
    </source>
</evidence>